<feature type="transmembrane region" description="Helical" evidence="8">
    <location>
        <begin position="40"/>
        <end position="58"/>
    </location>
</feature>
<dbReference type="GO" id="GO:0008324">
    <property type="term" value="F:monoatomic cation transmembrane transporter activity"/>
    <property type="evidence" value="ECO:0007669"/>
    <property type="project" value="InterPro"/>
</dbReference>
<evidence type="ECO:0000256" key="1">
    <source>
        <dbReference type="ARBA" id="ARBA00004651"/>
    </source>
</evidence>
<evidence type="ECO:0000256" key="3">
    <source>
        <dbReference type="ARBA" id="ARBA00022475"/>
    </source>
</evidence>
<dbReference type="OrthoDB" id="9810952at2"/>
<evidence type="ECO:0000256" key="8">
    <source>
        <dbReference type="SAM" id="Phobius"/>
    </source>
</evidence>
<feature type="transmembrane region" description="Helical" evidence="8">
    <location>
        <begin position="418"/>
        <end position="439"/>
    </location>
</feature>
<sequence length="456" mass="47250">MTCFVEGAAALTKIDPDMRPPLERWLGRPIGTRASYRPPLMLAMLYLAAIGVGAMLLMTPFAGGMPWWDALFTAVSAVTVTGLSTVPVHAILTPWGMAVLAVLMQIGGLGLMTFAVLAFRGPAASSSEDGKGDDVAETAFDSSERPIYRLPRIAFRVLIFAATAQAIGTAILAPALISDHGLWGGLGRAAFLAISAFCNSGFTPFANSMQGQEAAVLAIVAVLFVVGGLGYLVLGDLWRLMRGDHGLSLHSRLVLIGTGALAVTGWAGIMLSEPLTPFLALFQALTPRTAGFDAVGAGDYGPVAHGLTIVLMFIGAGATSTAGGIKVATMMVLVLALWAKLRNRSGPRMGGVKLTPGAVRRVFALALAAVTIIAVGTGLMMLTASRPVAAVLFEAASAFGTAGLSTGVTEEADGLGRAVLMLLMFLGRIGPMTLAWLIVARAVDNLKEGEEDVPTS</sequence>
<feature type="transmembrane region" description="Helical" evidence="8">
    <location>
        <begin position="70"/>
        <end position="92"/>
    </location>
</feature>
<evidence type="ECO:0000256" key="4">
    <source>
        <dbReference type="ARBA" id="ARBA00022692"/>
    </source>
</evidence>
<dbReference type="PANTHER" id="PTHR32024">
    <property type="entry name" value="TRK SYSTEM POTASSIUM UPTAKE PROTEIN TRKG-RELATED"/>
    <property type="match status" value="1"/>
</dbReference>
<name>A0A0M7BDM9_9RHOB</name>
<accession>A0A0M7BDM9</accession>
<keyword evidence="10" id="KW-1185">Reference proteome</keyword>
<dbReference type="InterPro" id="IPR003445">
    <property type="entry name" value="Cat_transpt"/>
</dbReference>
<evidence type="ECO:0000256" key="7">
    <source>
        <dbReference type="ARBA" id="ARBA00023136"/>
    </source>
</evidence>
<dbReference type="GO" id="GO:0030001">
    <property type="term" value="P:metal ion transport"/>
    <property type="evidence" value="ECO:0007669"/>
    <property type="project" value="UniProtKB-ARBA"/>
</dbReference>
<dbReference type="AlphaFoldDB" id="A0A0M7BDM9"/>
<feature type="transmembrane region" description="Helical" evidence="8">
    <location>
        <begin position="98"/>
        <end position="119"/>
    </location>
</feature>
<evidence type="ECO:0000256" key="2">
    <source>
        <dbReference type="ARBA" id="ARBA00022448"/>
    </source>
</evidence>
<reference evidence="9 10" key="1">
    <citation type="submission" date="2015-09" db="EMBL/GenBank/DDBJ databases">
        <authorList>
            <person name="Jackson K.R."/>
            <person name="Lunt B.L."/>
            <person name="Fisher J.N.B."/>
            <person name="Gardner A.V."/>
            <person name="Bailey M.E."/>
            <person name="Deus L.M."/>
            <person name="Earl A.S."/>
            <person name="Gibby P.D."/>
            <person name="Hartmann K.A."/>
            <person name="Liu J.E."/>
            <person name="Manci A.M."/>
            <person name="Nielsen D.A."/>
            <person name="Solomon M.B."/>
            <person name="Breakwell D.P."/>
            <person name="Burnett S.H."/>
            <person name="Grose J.H."/>
        </authorList>
    </citation>
    <scope>NUCLEOTIDE SEQUENCE [LARGE SCALE GENOMIC DNA]</scope>
    <source>
        <strain evidence="9 10">CECT 7799</strain>
    </source>
</reference>
<gene>
    <name evidence="9" type="primary">ktrB_2</name>
    <name evidence="9" type="ORF">JSE7799_02662</name>
</gene>
<keyword evidence="2" id="KW-0813">Transport</keyword>
<dbReference type="PANTHER" id="PTHR32024:SF1">
    <property type="entry name" value="KTR SYSTEM POTASSIUM UPTAKE PROTEIN B"/>
    <property type="match status" value="1"/>
</dbReference>
<dbReference type="RefSeq" id="WP_055664060.1">
    <property type="nucleotide sequence ID" value="NZ_CYPR01000175.1"/>
</dbReference>
<keyword evidence="3" id="KW-1003">Cell membrane</keyword>
<organism evidence="9 10">
    <name type="scientific">Jannaschia seosinensis</name>
    <dbReference type="NCBI Taxonomy" id="313367"/>
    <lineage>
        <taxon>Bacteria</taxon>
        <taxon>Pseudomonadati</taxon>
        <taxon>Pseudomonadota</taxon>
        <taxon>Alphaproteobacteria</taxon>
        <taxon>Rhodobacterales</taxon>
        <taxon>Roseobacteraceae</taxon>
        <taxon>Jannaschia</taxon>
    </lineage>
</organism>
<keyword evidence="5 8" id="KW-1133">Transmembrane helix</keyword>
<keyword evidence="7 8" id="KW-0472">Membrane</keyword>
<keyword evidence="6" id="KW-0406">Ion transport</keyword>
<dbReference type="STRING" id="313367.JSE7799_02662"/>
<feature type="transmembrane region" description="Helical" evidence="8">
    <location>
        <begin position="362"/>
        <end position="382"/>
    </location>
</feature>
<keyword evidence="4 8" id="KW-0812">Transmembrane</keyword>
<evidence type="ECO:0000256" key="5">
    <source>
        <dbReference type="ARBA" id="ARBA00022989"/>
    </source>
</evidence>
<proteinExistence type="predicted"/>
<dbReference type="Pfam" id="PF02386">
    <property type="entry name" value="TrkH"/>
    <property type="match status" value="2"/>
</dbReference>
<feature type="transmembrane region" description="Helical" evidence="8">
    <location>
        <begin position="214"/>
        <end position="234"/>
    </location>
</feature>
<comment type="subcellular location">
    <subcellularLocation>
        <location evidence="1">Cell membrane</location>
        <topology evidence="1">Multi-pass membrane protein</topology>
    </subcellularLocation>
</comment>
<feature type="transmembrane region" description="Helical" evidence="8">
    <location>
        <begin position="153"/>
        <end position="177"/>
    </location>
</feature>
<evidence type="ECO:0000313" key="10">
    <source>
        <dbReference type="Proteomes" id="UP000049455"/>
    </source>
</evidence>
<evidence type="ECO:0000313" key="9">
    <source>
        <dbReference type="EMBL" id="CUH39934.1"/>
    </source>
</evidence>
<dbReference type="EMBL" id="CYPR01000175">
    <property type="protein sequence ID" value="CUH39934.1"/>
    <property type="molecule type" value="Genomic_DNA"/>
</dbReference>
<evidence type="ECO:0000256" key="6">
    <source>
        <dbReference type="ARBA" id="ARBA00023065"/>
    </source>
</evidence>
<feature type="transmembrane region" description="Helical" evidence="8">
    <location>
        <begin position="254"/>
        <end position="282"/>
    </location>
</feature>
<dbReference type="GO" id="GO:0005886">
    <property type="term" value="C:plasma membrane"/>
    <property type="evidence" value="ECO:0007669"/>
    <property type="project" value="UniProtKB-SubCell"/>
</dbReference>
<feature type="transmembrane region" description="Helical" evidence="8">
    <location>
        <begin position="322"/>
        <end position="341"/>
    </location>
</feature>
<dbReference type="Proteomes" id="UP000049455">
    <property type="component" value="Unassembled WGS sequence"/>
</dbReference>
<protein>
    <submittedName>
        <fullName evidence="9">Ktr system potassium uptake protein B</fullName>
    </submittedName>
</protein>